<evidence type="ECO:0000256" key="4">
    <source>
        <dbReference type="ARBA" id="ARBA00022553"/>
    </source>
</evidence>
<evidence type="ECO:0000259" key="15">
    <source>
        <dbReference type="PROSITE" id="PS50109"/>
    </source>
</evidence>
<feature type="domain" description="Response regulatory" evidence="16">
    <location>
        <begin position="1008"/>
        <end position="1124"/>
    </location>
</feature>
<dbReference type="Pfam" id="PF01590">
    <property type="entry name" value="GAF"/>
    <property type="match status" value="1"/>
</dbReference>
<dbReference type="Gene3D" id="3.30.450.40">
    <property type="match status" value="1"/>
</dbReference>
<evidence type="ECO:0000256" key="9">
    <source>
        <dbReference type="ARBA" id="ARBA00023012"/>
    </source>
</evidence>
<organism evidence="19">
    <name type="scientific">Candidatus Moduliflexus flocculans</name>
    <dbReference type="NCBI Taxonomy" id="1499966"/>
    <lineage>
        <taxon>Bacteria</taxon>
        <taxon>Candidatus Moduliflexota</taxon>
        <taxon>Candidatus Moduliflexia</taxon>
        <taxon>Candidatus Moduliflexales</taxon>
        <taxon>Candidatus Moduliflexaceae</taxon>
    </lineage>
</organism>
<keyword evidence="6" id="KW-0547">Nucleotide-binding</keyword>
<keyword evidence="14" id="KW-1133">Transmembrane helix</keyword>
<dbReference type="Gene3D" id="1.10.287.130">
    <property type="match status" value="1"/>
</dbReference>
<dbReference type="PANTHER" id="PTHR45339">
    <property type="entry name" value="HYBRID SIGNAL TRANSDUCTION HISTIDINE KINASE J"/>
    <property type="match status" value="1"/>
</dbReference>
<dbReference type="InterPro" id="IPR000014">
    <property type="entry name" value="PAS"/>
</dbReference>
<dbReference type="SUPFAM" id="SSF47384">
    <property type="entry name" value="Homodimeric domain of signal transducing histidine kinase"/>
    <property type="match status" value="1"/>
</dbReference>
<comment type="catalytic activity">
    <reaction evidence="1">
        <text>ATP + protein L-histidine = ADP + protein N-phospho-L-histidine.</text>
        <dbReference type="EC" id="2.7.13.3"/>
    </reaction>
</comment>
<dbReference type="SMART" id="SM00091">
    <property type="entry name" value="PAS"/>
    <property type="match status" value="2"/>
</dbReference>
<feature type="coiled-coil region" evidence="13">
    <location>
        <begin position="397"/>
        <end position="463"/>
    </location>
</feature>
<evidence type="ECO:0000259" key="16">
    <source>
        <dbReference type="PROSITE" id="PS50110"/>
    </source>
</evidence>
<dbReference type="CDD" id="cd17546">
    <property type="entry name" value="REC_hyHK_CKI1_RcsC-like"/>
    <property type="match status" value="1"/>
</dbReference>
<keyword evidence="14" id="KW-0812">Transmembrane</keyword>
<dbReference type="InterPro" id="IPR000700">
    <property type="entry name" value="PAS-assoc_C"/>
</dbReference>
<dbReference type="SMART" id="SM00387">
    <property type="entry name" value="HATPase_c"/>
    <property type="match status" value="1"/>
</dbReference>
<dbReference type="InterPro" id="IPR003018">
    <property type="entry name" value="GAF"/>
</dbReference>
<dbReference type="Pfam" id="PF13188">
    <property type="entry name" value="PAS_8"/>
    <property type="match status" value="1"/>
</dbReference>
<evidence type="ECO:0000259" key="18">
    <source>
        <dbReference type="PROSITE" id="PS50113"/>
    </source>
</evidence>
<dbReference type="CDD" id="cd00130">
    <property type="entry name" value="PAS"/>
    <property type="match status" value="2"/>
</dbReference>
<feature type="coiled-coil region" evidence="13">
    <location>
        <begin position="197"/>
        <end position="224"/>
    </location>
</feature>
<dbReference type="PROSITE" id="PS50112">
    <property type="entry name" value="PAS"/>
    <property type="match status" value="2"/>
</dbReference>
<dbReference type="GO" id="GO:0000155">
    <property type="term" value="F:phosphorelay sensor kinase activity"/>
    <property type="evidence" value="ECO:0007669"/>
    <property type="project" value="InterPro"/>
</dbReference>
<dbReference type="Pfam" id="PF00512">
    <property type="entry name" value="HisKA"/>
    <property type="match status" value="1"/>
</dbReference>
<evidence type="ECO:0000256" key="6">
    <source>
        <dbReference type="ARBA" id="ARBA00022741"/>
    </source>
</evidence>
<dbReference type="InterPro" id="IPR003661">
    <property type="entry name" value="HisK_dim/P_dom"/>
</dbReference>
<dbReference type="Pfam" id="PF00072">
    <property type="entry name" value="Response_reg"/>
    <property type="match status" value="1"/>
</dbReference>
<evidence type="ECO:0000313" key="19">
    <source>
        <dbReference type="EMBL" id="GAK54051.1"/>
    </source>
</evidence>
<dbReference type="InterPro" id="IPR035965">
    <property type="entry name" value="PAS-like_dom_sf"/>
</dbReference>
<dbReference type="SMART" id="SM00388">
    <property type="entry name" value="HisKA"/>
    <property type="match status" value="1"/>
</dbReference>
<evidence type="ECO:0000256" key="2">
    <source>
        <dbReference type="ARBA" id="ARBA00004370"/>
    </source>
</evidence>
<dbReference type="EMBL" id="DF820460">
    <property type="protein sequence ID" value="GAK54051.1"/>
    <property type="molecule type" value="Genomic_DNA"/>
</dbReference>
<dbReference type="Gene3D" id="3.30.450.20">
    <property type="entry name" value="PAS domain"/>
    <property type="match status" value="2"/>
</dbReference>
<dbReference type="Pfam" id="PF08448">
    <property type="entry name" value="PAS_4"/>
    <property type="match status" value="1"/>
</dbReference>
<evidence type="ECO:0000256" key="12">
    <source>
        <dbReference type="PROSITE-ProRule" id="PRU00169"/>
    </source>
</evidence>
<evidence type="ECO:0000256" key="13">
    <source>
        <dbReference type="SAM" id="Coils"/>
    </source>
</evidence>
<dbReference type="AlphaFoldDB" id="A0A081BRM0"/>
<evidence type="ECO:0000259" key="17">
    <source>
        <dbReference type="PROSITE" id="PS50112"/>
    </source>
</evidence>
<feature type="domain" description="PAS" evidence="17">
    <location>
        <begin position="581"/>
        <end position="639"/>
    </location>
</feature>
<dbReference type="Gene3D" id="3.30.565.10">
    <property type="entry name" value="Histidine kinase-like ATPase, C-terminal domain"/>
    <property type="match status" value="1"/>
</dbReference>
<proteinExistence type="predicted"/>
<sequence length="1216" mass="136265">MIMNHIRHIVKPAIQRLAKSHFWVWVIVGLSALVCVLIAGISVRHQWILEERIQMIGALRQVRIDLADGLLQIALADDENSPYSREQGMALLRQTSVEFYAMAAKLDQSEELVTVFQRDALTFEEALAAWSAANTPTTDMSLRIASAALIRRARALDRLLVARLQEITHDFHVAFNAILSGAALLLMGICVVVYFIERALRKAHDELEQRIAERTAELAAANSRLEYTLTNTQALYQVARALIEIEHMQEMLQQAADVVARVLDVHRVLIITFDLNARQVTGYYRGGVGKDAMPHIPFNELLEGLSGWALRELTPALSPKDAPDPRESEAVQRRRRETGFGSIIVAPLLYQDRALGTITLINRPEQRDFTENDVELVQAMASQIAMALENNRLYQQLTSEIAERREAEAALQHARDELEQRVRERTTELTAANAALKQEIAEREQAEQSLRQERNLLTTLIDTLPDYIYFKDTAGRFLLANRAVAWMMGARDPKELLGKTDFDFYSQELAAQYYADEQAIIRSGKPLLNDEGIQHAASGERPWILTTKVPLQTDDGVVTGIVGIGRDITALKQVEQALRESEQHYRTLFETMTQGVVYHAADGRIIEANPAAQRILGLTLDQLQGRTSMDPRWQVVHEDGAEFPGETHPAMVALRTGKEVLGVMMGVYASGHEGVRWIRVNAIPQFQPGEAAPYQVYAIFEDVTAQKLAEDGLLQAQAELEERVRQRTAALEQATIAAESANRAKSEFLAIMSHELRTPLNAILGYAQLLKQAENLSAKQHDELTIIHRSGEHLLTLINDILDLSKIEAGKFELEPTEFSLPSMLASLIDMTRLRAEQKGLTFTATPLEEMPFSVVGDEKRLRQVLLNLLGNAVKFTQQGGVTLRVACSLSSTGSEPESPTPVPAASCAIRFEVQDTGNGIPPEQIEEIFQPFHQLKDRRLHVEGTGLGLPISRRLVRKMGSELFVQSAPGQGSAFWFEVQLPCSTTIPNTHASDLRQIIGYAGERRNVIIVDDVAENRLLLRDLLEPLGFEICEADNGEAALRLLERFHPDVILLDALMPVMDGLEAVRQIRRLPEFAQTLVIMISASAFETNRQECLEAGSDAFLAKPVSQEDLFEILRTHLALEWVYDATSSDRVEDETPVGELVWPPDDELERLFKLAERGSPAGIHDWLAAMNNREPVYLPFIEMIQQFVKNFQMEEICQFIQKHQNQAAM</sequence>
<evidence type="ECO:0000256" key="3">
    <source>
        <dbReference type="ARBA" id="ARBA00012438"/>
    </source>
</evidence>
<keyword evidence="9" id="KW-0902">Two-component regulatory system</keyword>
<dbReference type="Proteomes" id="UP000030700">
    <property type="component" value="Unassembled WGS sequence"/>
</dbReference>
<dbReference type="SUPFAM" id="SSF52172">
    <property type="entry name" value="CheY-like"/>
    <property type="match status" value="1"/>
</dbReference>
<protein>
    <recommendedName>
        <fullName evidence="3">histidine kinase</fullName>
        <ecNumber evidence="3">2.7.13.3</ecNumber>
    </recommendedName>
</protein>
<feature type="domain" description="Histidine kinase" evidence="15">
    <location>
        <begin position="751"/>
        <end position="986"/>
    </location>
</feature>
<dbReference type="GO" id="GO:0005524">
    <property type="term" value="F:ATP binding"/>
    <property type="evidence" value="ECO:0007669"/>
    <property type="project" value="UniProtKB-KW"/>
</dbReference>
<dbReference type="SMART" id="SM00065">
    <property type="entry name" value="GAF"/>
    <property type="match status" value="1"/>
</dbReference>
<keyword evidence="4 12" id="KW-0597">Phosphoprotein</keyword>
<dbReference type="Pfam" id="PF02518">
    <property type="entry name" value="HATPase_c"/>
    <property type="match status" value="1"/>
</dbReference>
<dbReference type="GO" id="GO:0016020">
    <property type="term" value="C:membrane"/>
    <property type="evidence" value="ECO:0007669"/>
    <property type="project" value="UniProtKB-SubCell"/>
</dbReference>
<dbReference type="SMART" id="SM00448">
    <property type="entry name" value="REC"/>
    <property type="match status" value="1"/>
</dbReference>
<evidence type="ECO:0000256" key="8">
    <source>
        <dbReference type="ARBA" id="ARBA00022840"/>
    </source>
</evidence>
<keyword evidence="20" id="KW-1185">Reference proteome</keyword>
<dbReference type="InterPro" id="IPR001789">
    <property type="entry name" value="Sig_transdc_resp-reg_receiver"/>
</dbReference>
<evidence type="ECO:0000256" key="14">
    <source>
        <dbReference type="SAM" id="Phobius"/>
    </source>
</evidence>
<dbReference type="InterPro" id="IPR003594">
    <property type="entry name" value="HATPase_dom"/>
</dbReference>
<keyword evidence="10 14" id="KW-0472">Membrane</keyword>
<feature type="domain" description="PAS" evidence="17">
    <location>
        <begin position="453"/>
        <end position="489"/>
    </location>
</feature>
<evidence type="ECO:0000256" key="10">
    <source>
        <dbReference type="ARBA" id="ARBA00023136"/>
    </source>
</evidence>
<dbReference type="STRING" id="1499966.U14_05328"/>
<dbReference type="InterPro" id="IPR004358">
    <property type="entry name" value="Sig_transdc_His_kin-like_C"/>
</dbReference>
<comment type="subcellular location">
    <subcellularLocation>
        <location evidence="2">Membrane</location>
    </subcellularLocation>
</comment>
<dbReference type="SUPFAM" id="SSF55781">
    <property type="entry name" value="GAF domain-like"/>
    <property type="match status" value="1"/>
</dbReference>
<keyword evidence="11" id="KW-0131">Cell cycle</keyword>
<dbReference type="CDD" id="cd16922">
    <property type="entry name" value="HATPase_EvgS-ArcB-TorS-like"/>
    <property type="match status" value="1"/>
</dbReference>
<gene>
    <name evidence="19" type="ORF">U14_05328</name>
</gene>
<evidence type="ECO:0000256" key="7">
    <source>
        <dbReference type="ARBA" id="ARBA00022777"/>
    </source>
</evidence>
<accession>A0A081BRM0</accession>
<dbReference type="InterPro" id="IPR036097">
    <property type="entry name" value="HisK_dim/P_sf"/>
</dbReference>
<dbReference type="PANTHER" id="PTHR45339:SF1">
    <property type="entry name" value="HYBRID SIGNAL TRANSDUCTION HISTIDINE KINASE J"/>
    <property type="match status" value="1"/>
</dbReference>
<name>A0A081BRM0_9BACT</name>
<keyword evidence="5" id="KW-0808">Transferase</keyword>
<dbReference type="FunFam" id="3.30.565.10:FF:000010">
    <property type="entry name" value="Sensor histidine kinase RcsC"/>
    <property type="match status" value="1"/>
</dbReference>
<evidence type="ECO:0000256" key="1">
    <source>
        <dbReference type="ARBA" id="ARBA00000085"/>
    </source>
</evidence>
<dbReference type="CDD" id="cd00082">
    <property type="entry name" value="HisKA"/>
    <property type="match status" value="1"/>
</dbReference>
<dbReference type="EC" id="2.7.13.3" evidence="3"/>
<evidence type="ECO:0000313" key="20">
    <source>
        <dbReference type="Proteomes" id="UP000030700"/>
    </source>
</evidence>
<dbReference type="PROSITE" id="PS50109">
    <property type="entry name" value="HIS_KIN"/>
    <property type="match status" value="1"/>
</dbReference>
<keyword evidence="8" id="KW-0067">ATP-binding</keyword>
<reference evidence="19" key="1">
    <citation type="journal article" date="2015" name="PeerJ">
        <title>First genomic representation of candidate bacterial phylum KSB3 points to enhanced environmental sensing as a trigger of wastewater bulking.</title>
        <authorList>
            <person name="Sekiguchi Y."/>
            <person name="Ohashi A."/>
            <person name="Parks D.H."/>
            <person name="Yamauchi T."/>
            <person name="Tyson G.W."/>
            <person name="Hugenholtz P."/>
        </authorList>
    </citation>
    <scope>NUCLEOTIDE SEQUENCE [LARGE SCALE GENOMIC DNA]</scope>
</reference>
<dbReference type="InterPro" id="IPR011006">
    <property type="entry name" value="CheY-like_superfamily"/>
</dbReference>
<dbReference type="InterPro" id="IPR029016">
    <property type="entry name" value="GAF-like_dom_sf"/>
</dbReference>
<dbReference type="PROSITE" id="PS50110">
    <property type="entry name" value="RESPONSE_REGULATORY"/>
    <property type="match status" value="1"/>
</dbReference>
<dbReference type="HOGENOM" id="CLU_000445_114_15_0"/>
<keyword evidence="7 19" id="KW-0418">Kinase</keyword>
<dbReference type="Gene3D" id="3.40.50.2300">
    <property type="match status" value="1"/>
</dbReference>
<dbReference type="InterPro" id="IPR005467">
    <property type="entry name" value="His_kinase_dom"/>
</dbReference>
<dbReference type="FunFam" id="1.10.287.130:FF:000038">
    <property type="entry name" value="Sensory transduction histidine kinase"/>
    <property type="match status" value="1"/>
</dbReference>
<dbReference type="SUPFAM" id="SSF55785">
    <property type="entry name" value="PYP-like sensor domain (PAS domain)"/>
    <property type="match status" value="2"/>
</dbReference>
<dbReference type="NCBIfam" id="TIGR00229">
    <property type="entry name" value="sensory_box"/>
    <property type="match status" value="2"/>
</dbReference>
<dbReference type="PROSITE" id="PS50113">
    <property type="entry name" value="PAC"/>
    <property type="match status" value="1"/>
</dbReference>
<evidence type="ECO:0000256" key="5">
    <source>
        <dbReference type="ARBA" id="ARBA00022679"/>
    </source>
</evidence>
<evidence type="ECO:0000256" key="11">
    <source>
        <dbReference type="ARBA" id="ARBA00023306"/>
    </source>
</evidence>
<dbReference type="PRINTS" id="PR00344">
    <property type="entry name" value="BCTRLSENSOR"/>
</dbReference>
<dbReference type="InterPro" id="IPR013656">
    <property type="entry name" value="PAS_4"/>
</dbReference>
<keyword evidence="13" id="KW-0175">Coiled coil</keyword>
<feature type="transmembrane region" description="Helical" evidence="14">
    <location>
        <begin position="22"/>
        <end position="43"/>
    </location>
</feature>
<dbReference type="SUPFAM" id="SSF55874">
    <property type="entry name" value="ATPase domain of HSP90 chaperone/DNA topoisomerase II/histidine kinase"/>
    <property type="match status" value="1"/>
</dbReference>
<feature type="domain" description="PAC" evidence="18">
    <location>
        <begin position="527"/>
        <end position="580"/>
    </location>
</feature>
<dbReference type="InterPro" id="IPR036890">
    <property type="entry name" value="HATPase_C_sf"/>
</dbReference>
<feature type="modified residue" description="4-aspartylphosphate" evidence="12">
    <location>
        <position position="1057"/>
    </location>
</feature>